<feature type="compositionally biased region" description="Polar residues" evidence="6">
    <location>
        <begin position="24"/>
        <end position="37"/>
    </location>
</feature>
<feature type="region of interest" description="Disordered" evidence="6">
    <location>
        <begin position="1"/>
        <end position="37"/>
    </location>
</feature>
<evidence type="ECO:0000256" key="5">
    <source>
        <dbReference type="ARBA" id="ARBA00023136"/>
    </source>
</evidence>
<dbReference type="GO" id="GO:0005886">
    <property type="term" value="C:plasma membrane"/>
    <property type="evidence" value="ECO:0007669"/>
    <property type="project" value="UniProtKB-SubCell"/>
</dbReference>
<keyword evidence="5 7" id="KW-0472">Membrane</keyword>
<reference evidence="9" key="1">
    <citation type="submission" date="2016-10" db="EMBL/GenBank/DDBJ databases">
        <authorList>
            <person name="de Groot N.N."/>
        </authorList>
    </citation>
    <scope>NUCLEOTIDE SEQUENCE</scope>
</reference>
<accession>A0A1W1E9S4</accession>
<dbReference type="EMBL" id="FPIB01000017">
    <property type="protein sequence ID" value="SFV90506.1"/>
    <property type="molecule type" value="Genomic_DNA"/>
</dbReference>
<evidence type="ECO:0000256" key="4">
    <source>
        <dbReference type="ARBA" id="ARBA00022989"/>
    </source>
</evidence>
<feature type="transmembrane region" description="Helical" evidence="7">
    <location>
        <begin position="81"/>
        <end position="100"/>
    </location>
</feature>
<dbReference type="InterPro" id="IPR051791">
    <property type="entry name" value="Pra-immunoreactive"/>
</dbReference>
<proteinExistence type="predicted"/>
<sequence>MPKEQQSKPTKQRFRDIKQGRVSPMQTKNKQNSSKTTLPYASASDKLKAFLTDSFMLLMPIMYAVFYLVMGGREGFAAHKALGWLYILLPLVLIQTVFMFKTGQTPGYRAYDLEVVDEHTQKRPSPWLLLFRNLAAILSAATLFGWMLMFFRKDRKNLHDLLSGTVIIKKS</sequence>
<keyword evidence="3 7" id="KW-0812">Transmembrane</keyword>
<evidence type="ECO:0000259" key="8">
    <source>
        <dbReference type="Pfam" id="PF06271"/>
    </source>
</evidence>
<organism evidence="9">
    <name type="scientific">hydrothermal vent metagenome</name>
    <dbReference type="NCBI Taxonomy" id="652676"/>
    <lineage>
        <taxon>unclassified sequences</taxon>
        <taxon>metagenomes</taxon>
        <taxon>ecological metagenomes</taxon>
    </lineage>
</organism>
<feature type="domain" description="RDD" evidence="8">
    <location>
        <begin position="40"/>
        <end position="164"/>
    </location>
</feature>
<dbReference type="Pfam" id="PF06271">
    <property type="entry name" value="RDD"/>
    <property type="match status" value="1"/>
</dbReference>
<protein>
    <submittedName>
        <fullName evidence="9">FIG00732228: membrane protein</fullName>
    </submittedName>
</protein>
<gene>
    <name evidence="9" type="ORF">MNB_SV-4-831</name>
</gene>
<feature type="transmembrane region" description="Helical" evidence="7">
    <location>
        <begin position="130"/>
        <end position="151"/>
    </location>
</feature>
<evidence type="ECO:0000256" key="1">
    <source>
        <dbReference type="ARBA" id="ARBA00004651"/>
    </source>
</evidence>
<comment type="subcellular location">
    <subcellularLocation>
        <location evidence="1">Cell membrane</location>
        <topology evidence="1">Multi-pass membrane protein</topology>
    </subcellularLocation>
</comment>
<evidence type="ECO:0000256" key="7">
    <source>
        <dbReference type="SAM" id="Phobius"/>
    </source>
</evidence>
<feature type="transmembrane region" description="Helical" evidence="7">
    <location>
        <begin position="49"/>
        <end position="69"/>
    </location>
</feature>
<keyword evidence="4 7" id="KW-1133">Transmembrane helix</keyword>
<evidence type="ECO:0000256" key="6">
    <source>
        <dbReference type="SAM" id="MobiDB-lite"/>
    </source>
</evidence>
<name>A0A1W1E9S4_9ZZZZ</name>
<evidence type="ECO:0000313" key="9">
    <source>
        <dbReference type="EMBL" id="SFV90506.1"/>
    </source>
</evidence>
<keyword evidence="2" id="KW-1003">Cell membrane</keyword>
<dbReference type="PANTHER" id="PTHR36115:SF4">
    <property type="entry name" value="MEMBRANE PROTEIN"/>
    <property type="match status" value="1"/>
</dbReference>
<evidence type="ECO:0000256" key="3">
    <source>
        <dbReference type="ARBA" id="ARBA00022692"/>
    </source>
</evidence>
<evidence type="ECO:0000256" key="2">
    <source>
        <dbReference type="ARBA" id="ARBA00022475"/>
    </source>
</evidence>
<dbReference type="InterPro" id="IPR010432">
    <property type="entry name" value="RDD"/>
</dbReference>
<dbReference type="AlphaFoldDB" id="A0A1W1E9S4"/>
<dbReference type="PANTHER" id="PTHR36115">
    <property type="entry name" value="PROLINE-RICH ANTIGEN HOMOLOG-RELATED"/>
    <property type="match status" value="1"/>
</dbReference>